<protein>
    <submittedName>
        <fullName evidence="2">Cell wall-binding repeat-containing protein</fullName>
    </submittedName>
</protein>
<dbReference type="RefSeq" id="WP_164968006.1">
    <property type="nucleotide sequence ID" value="NZ_QMAP01000026.1"/>
</dbReference>
<keyword evidence="1" id="KW-0732">Signal</keyword>
<feature type="non-terminal residue" evidence="2">
    <location>
        <position position="78"/>
    </location>
</feature>
<comment type="caution">
    <text evidence="2">The sequence shown here is derived from an EMBL/GenBank/DDBJ whole genome shotgun (WGS) entry which is preliminary data.</text>
</comment>
<dbReference type="InterPro" id="IPR007253">
    <property type="entry name" value="Cell_wall-bd_2"/>
</dbReference>
<dbReference type="AlphaFoldDB" id="A0A4Q0V9K5"/>
<evidence type="ECO:0000313" key="3">
    <source>
        <dbReference type="Proteomes" id="UP000290921"/>
    </source>
</evidence>
<name>A0A4Q0V9K5_CLOTA</name>
<accession>A0A4Q0V9K5</accession>
<dbReference type="Proteomes" id="UP000290921">
    <property type="component" value="Unassembled WGS sequence"/>
</dbReference>
<dbReference type="Pfam" id="PF04122">
    <property type="entry name" value="CW_binding_2"/>
    <property type="match status" value="1"/>
</dbReference>
<evidence type="ECO:0000313" key="2">
    <source>
        <dbReference type="EMBL" id="RXI43819.1"/>
    </source>
</evidence>
<dbReference type="EMBL" id="QMAP01000026">
    <property type="protein sequence ID" value="RXI43819.1"/>
    <property type="molecule type" value="Genomic_DNA"/>
</dbReference>
<organism evidence="2 3">
    <name type="scientific">Clostridium tetani</name>
    <dbReference type="NCBI Taxonomy" id="1513"/>
    <lineage>
        <taxon>Bacteria</taxon>
        <taxon>Bacillati</taxon>
        <taxon>Bacillota</taxon>
        <taxon>Clostridia</taxon>
        <taxon>Eubacteriales</taxon>
        <taxon>Clostridiaceae</taxon>
        <taxon>Clostridium</taxon>
    </lineage>
</organism>
<feature type="chain" id="PRO_5020648015" evidence="1">
    <location>
        <begin position="31"/>
        <end position="78"/>
    </location>
</feature>
<reference evidence="2 3" key="1">
    <citation type="submission" date="2018-06" db="EMBL/GenBank/DDBJ databases">
        <title>Genome conservation of Clostridium tetani.</title>
        <authorList>
            <person name="Bruggemann H."/>
            <person name="Popoff M.R."/>
        </authorList>
    </citation>
    <scope>NUCLEOTIDE SEQUENCE [LARGE SCALE GENOMIC DNA]</scope>
    <source>
        <strain evidence="2 3">2017.061</strain>
    </source>
</reference>
<sequence>MSKKSHKALASATVMSLVLTSTLAATNVQAAAEVTRMPGADRYTTAQTVAKKSFGKAENVILVNGLGYADSVSATPFA</sequence>
<evidence type="ECO:0000256" key="1">
    <source>
        <dbReference type="SAM" id="SignalP"/>
    </source>
</evidence>
<feature type="signal peptide" evidence="1">
    <location>
        <begin position="1"/>
        <end position="30"/>
    </location>
</feature>
<proteinExistence type="predicted"/>
<gene>
    <name evidence="2" type="ORF">DP130_13870</name>
</gene>